<proteinExistence type="predicted"/>
<dbReference type="Proteomes" id="UP000008820">
    <property type="component" value="Chromosome 2"/>
</dbReference>
<dbReference type="Gene3D" id="3.40.1800.20">
    <property type="match status" value="1"/>
</dbReference>
<dbReference type="SUPFAM" id="SSF57716">
    <property type="entry name" value="Glucocorticoid receptor-like (DNA-binding domain)"/>
    <property type="match status" value="1"/>
</dbReference>
<keyword evidence="2" id="KW-1185">Reference proteome</keyword>
<dbReference type="Pfam" id="PF07776">
    <property type="entry name" value="zf-AD"/>
    <property type="match status" value="1"/>
</dbReference>
<dbReference type="EnsemblMetazoa" id="AAEL028100-RA">
    <property type="protein sequence ID" value="AAEL028100-PA"/>
    <property type="gene ID" value="AAEL028100"/>
</dbReference>
<dbReference type="AlphaFoldDB" id="A0A6I8UA50"/>
<dbReference type="PROSITE" id="PS51915">
    <property type="entry name" value="ZAD"/>
    <property type="match status" value="1"/>
</dbReference>
<reference evidence="1 2" key="1">
    <citation type="submission" date="2017-06" db="EMBL/GenBank/DDBJ databases">
        <title>Aedes aegypti genome working group (AGWG) sequencing and assembly.</title>
        <authorList>
            <consortium name="Aedes aegypti Genome Working Group (AGWG)"/>
            <person name="Matthews B.J."/>
        </authorList>
    </citation>
    <scope>NUCLEOTIDE SEQUENCE [LARGE SCALE GENOMIC DNA]</scope>
    <source>
        <strain evidence="1 2">LVP_AGWG</strain>
    </source>
</reference>
<organism evidence="1 2">
    <name type="scientific">Aedes aegypti</name>
    <name type="common">Yellowfever mosquito</name>
    <name type="synonym">Culex aegypti</name>
    <dbReference type="NCBI Taxonomy" id="7159"/>
    <lineage>
        <taxon>Eukaryota</taxon>
        <taxon>Metazoa</taxon>
        <taxon>Ecdysozoa</taxon>
        <taxon>Arthropoda</taxon>
        <taxon>Hexapoda</taxon>
        <taxon>Insecta</taxon>
        <taxon>Pterygota</taxon>
        <taxon>Neoptera</taxon>
        <taxon>Endopterygota</taxon>
        <taxon>Diptera</taxon>
        <taxon>Nematocera</taxon>
        <taxon>Culicoidea</taxon>
        <taxon>Culicidae</taxon>
        <taxon>Culicinae</taxon>
        <taxon>Aedini</taxon>
        <taxon>Aedes</taxon>
        <taxon>Stegomyia</taxon>
    </lineage>
</organism>
<protein>
    <submittedName>
        <fullName evidence="1">Uncharacterized protein</fullName>
    </submittedName>
</protein>
<sequence>MDSDNNNSQIVCRFCLQYSSQMWPLETVYNKERSFLEKVYQCAHINIIDLDELRTWVCGGCLENIERFYSFRNMLQRNLADFNERFREEQKEHQHEADWNDNQQVEVLYSDFSDCEDCYEIPPTDSEYDTESEVGVRDRKPDDYVRKGSYEAAEIEAEFAEIMTEDCMGSLAKFDLPAIERREEIAQNSLPSSRNR</sequence>
<gene>
    <name evidence="1" type="primary">110677137</name>
</gene>
<dbReference type="InParanoid" id="A0A6I8UA50"/>
<accession>A0A6I8UA50</accession>
<dbReference type="SMART" id="SM00868">
    <property type="entry name" value="zf-AD"/>
    <property type="match status" value="1"/>
</dbReference>
<reference evidence="1" key="2">
    <citation type="submission" date="2020-05" db="UniProtKB">
        <authorList>
            <consortium name="EnsemblMetazoa"/>
        </authorList>
    </citation>
    <scope>IDENTIFICATION</scope>
    <source>
        <strain evidence="1">LVP_AGWG</strain>
    </source>
</reference>
<dbReference type="GO" id="GO:0008270">
    <property type="term" value="F:zinc ion binding"/>
    <property type="evidence" value="ECO:0007669"/>
    <property type="project" value="UniProtKB-UniRule"/>
</dbReference>
<evidence type="ECO:0000313" key="1">
    <source>
        <dbReference type="EnsemblMetazoa" id="AAEL028100-PA"/>
    </source>
</evidence>
<dbReference type="GO" id="GO:0005634">
    <property type="term" value="C:nucleus"/>
    <property type="evidence" value="ECO:0007669"/>
    <property type="project" value="InterPro"/>
</dbReference>
<evidence type="ECO:0000313" key="2">
    <source>
        <dbReference type="Proteomes" id="UP000008820"/>
    </source>
</evidence>
<dbReference type="InterPro" id="IPR012934">
    <property type="entry name" value="Znf_AD"/>
</dbReference>
<dbReference type="OrthoDB" id="7760063at2759"/>
<name>A0A6I8UA50_AEDAE</name>